<evidence type="ECO:0000313" key="2">
    <source>
        <dbReference type="Proteomes" id="UP000501421"/>
    </source>
</evidence>
<dbReference type="EMBL" id="AP022557">
    <property type="protein sequence ID" value="BBW97262.1"/>
    <property type="molecule type" value="Genomic_DNA"/>
</dbReference>
<organism evidence="1 2">
    <name type="scientific">Geobacillus subterraneus</name>
    <dbReference type="NCBI Taxonomy" id="129338"/>
    <lineage>
        <taxon>Bacteria</taxon>
        <taxon>Bacillati</taxon>
        <taxon>Bacillota</taxon>
        <taxon>Bacilli</taxon>
        <taxon>Bacillales</taxon>
        <taxon>Anoxybacillaceae</taxon>
        <taxon>Geobacillus</taxon>
    </lineage>
</organism>
<dbReference type="RefSeq" id="WP_172418669.1">
    <property type="nucleotide sequence ID" value="NZ_AP022557.1"/>
</dbReference>
<keyword evidence="2" id="KW-1185">Reference proteome</keyword>
<evidence type="ECO:0000313" key="1">
    <source>
        <dbReference type="EMBL" id="BBW97262.1"/>
    </source>
</evidence>
<reference evidence="2" key="1">
    <citation type="journal article" date="2020" name="Microbiol. Resour. Announc.">
        <title>Complete Genome Sequence of Geobacillus sp. Strain E55-1, Isolated from Mine Geyser in Japan.</title>
        <authorList>
            <person name="Miyazaki K."/>
            <person name="Hase E."/>
            <person name="Tokito N."/>
        </authorList>
    </citation>
    <scope>NUCLEOTIDE SEQUENCE [LARGE SCALE GENOMIC DNA]</scope>
    <source>
        <strain evidence="2">E55-1</strain>
    </source>
</reference>
<proteinExistence type="predicted"/>
<sequence length="91" mass="9990">MLSEYGERIQKATRALEAFLGGYEALGTLIVDGGTVSLETGRGEIVLDETYVIEVYSDGKYHPITYDQARSTISSDGWPLYAGLEARVKAR</sequence>
<dbReference type="Proteomes" id="UP000501421">
    <property type="component" value="Chromosome"/>
</dbReference>
<name>A0A679FL52_9BACL</name>
<dbReference type="AlphaFoldDB" id="A0A679FL52"/>
<accession>A0A679FL52</accession>
<gene>
    <name evidence="1" type="ORF">GsuE55_20950</name>
</gene>
<protein>
    <submittedName>
        <fullName evidence="1">Uncharacterized protein</fullName>
    </submittedName>
</protein>